<evidence type="ECO:0000256" key="1">
    <source>
        <dbReference type="SAM" id="MobiDB-lite"/>
    </source>
</evidence>
<accession>A0ABW4WYG3</accession>
<protein>
    <submittedName>
        <fullName evidence="3">Helix-turn-helix domain-containing protein</fullName>
    </submittedName>
</protein>
<evidence type="ECO:0000259" key="2">
    <source>
        <dbReference type="Pfam" id="PF02954"/>
    </source>
</evidence>
<dbReference type="RefSeq" id="WP_229960909.1">
    <property type="nucleotide sequence ID" value="NZ_JAJJWI010000009.1"/>
</dbReference>
<reference evidence="4" key="1">
    <citation type="journal article" date="2019" name="Int. J. Syst. Evol. Microbiol.">
        <title>The Global Catalogue of Microorganisms (GCM) 10K type strain sequencing project: providing services to taxonomists for standard genome sequencing and annotation.</title>
        <authorList>
            <consortium name="The Broad Institute Genomics Platform"/>
            <consortium name="The Broad Institute Genome Sequencing Center for Infectious Disease"/>
            <person name="Wu L."/>
            <person name="Ma J."/>
        </authorList>
    </citation>
    <scope>NUCLEOTIDE SEQUENCE [LARGE SCALE GENOMIC DNA]</scope>
    <source>
        <strain evidence="4">JCM 16545</strain>
    </source>
</reference>
<sequence length="60" mass="6578">METAPPATVGTHYTSTEKPMPLSEIERETIVRALEKNKGNISRTAKELGLTRTALLPPTE</sequence>
<feature type="region of interest" description="Disordered" evidence="1">
    <location>
        <begin position="1"/>
        <end position="22"/>
    </location>
</feature>
<evidence type="ECO:0000313" key="3">
    <source>
        <dbReference type="EMBL" id="MFD2067258.1"/>
    </source>
</evidence>
<dbReference type="EMBL" id="JBHUHV010000029">
    <property type="protein sequence ID" value="MFD2067258.1"/>
    <property type="molecule type" value="Genomic_DNA"/>
</dbReference>
<organism evidence="3 4">
    <name type="scientific">Pontibacter silvestris</name>
    <dbReference type="NCBI Taxonomy" id="2305183"/>
    <lineage>
        <taxon>Bacteria</taxon>
        <taxon>Pseudomonadati</taxon>
        <taxon>Bacteroidota</taxon>
        <taxon>Cytophagia</taxon>
        <taxon>Cytophagales</taxon>
        <taxon>Hymenobacteraceae</taxon>
        <taxon>Pontibacter</taxon>
    </lineage>
</organism>
<feature type="domain" description="DNA binding HTH" evidence="2">
    <location>
        <begin position="22"/>
        <end position="55"/>
    </location>
</feature>
<gene>
    <name evidence="3" type="ORF">ACFSKU_10215</name>
</gene>
<dbReference type="Gene3D" id="1.10.10.60">
    <property type="entry name" value="Homeodomain-like"/>
    <property type="match status" value="1"/>
</dbReference>
<keyword evidence="4" id="KW-1185">Reference proteome</keyword>
<dbReference type="Pfam" id="PF02954">
    <property type="entry name" value="HTH_8"/>
    <property type="match status" value="1"/>
</dbReference>
<dbReference type="Proteomes" id="UP001597369">
    <property type="component" value="Unassembled WGS sequence"/>
</dbReference>
<dbReference type="SUPFAM" id="SSF46689">
    <property type="entry name" value="Homeodomain-like"/>
    <property type="match status" value="1"/>
</dbReference>
<name>A0ABW4WYG3_9BACT</name>
<proteinExistence type="predicted"/>
<dbReference type="InterPro" id="IPR009057">
    <property type="entry name" value="Homeodomain-like_sf"/>
</dbReference>
<dbReference type="PRINTS" id="PR01590">
    <property type="entry name" value="HTHFIS"/>
</dbReference>
<evidence type="ECO:0000313" key="4">
    <source>
        <dbReference type="Proteomes" id="UP001597369"/>
    </source>
</evidence>
<dbReference type="InterPro" id="IPR002197">
    <property type="entry name" value="HTH_Fis"/>
</dbReference>
<comment type="caution">
    <text evidence="3">The sequence shown here is derived from an EMBL/GenBank/DDBJ whole genome shotgun (WGS) entry which is preliminary data.</text>
</comment>